<reference evidence="9" key="1">
    <citation type="submission" date="2023-01" db="EMBL/GenBank/DDBJ databases">
        <title>Sulfurovum sp. XTW-4 genome assembly.</title>
        <authorList>
            <person name="Wang J."/>
        </authorList>
    </citation>
    <scope>NUCLEOTIDE SEQUENCE</scope>
    <source>
        <strain evidence="9">XTW-4</strain>
    </source>
</reference>
<dbReference type="InterPro" id="IPR020846">
    <property type="entry name" value="MFS_dom"/>
</dbReference>
<evidence type="ECO:0000256" key="1">
    <source>
        <dbReference type="ARBA" id="ARBA00004141"/>
    </source>
</evidence>
<sequence length="426" mass="45974">MIGINRLKGQGSPSTLFAAFLYFDFSFMVWTILAPLATEITDSLANYGFLMTSSETATLLSVPILVGSLLRVVLGFLVGKIGAKKSALGAQVIVILTLFYVTSFGEHISYEELLFVGVGLGFAGASFAVALPQAGQWYPPRLQGVVLGIAGIGNIGVVLGFLFAPKIAEIWGWKSVFFVVAILSLLIFVMYVLMAKDAPKEVYVPRPKNLSDYIRLLKDRDTWWFNLFYAVSFGAFVGFAMYMKVYLMAMYSNEMALFGSEILGEENIHVVAGYFAAFCIMAGALLRPVGGAVADRVGGIKSLYIYFSSVTLLIFINAFIGLSFWFAIFVMFLIMANLGMANGALFQLVPQRFSKDIGIMTGLIGAAGALGGVGILVVLGASTMMFGDYTIGFLFIAANALIAMAGLSLVKTRWRTTWGAKSGGII</sequence>
<dbReference type="EMBL" id="JAQIBC010000002">
    <property type="protein sequence ID" value="MDM5263524.1"/>
    <property type="molecule type" value="Genomic_DNA"/>
</dbReference>
<dbReference type="PANTHER" id="PTHR23515">
    <property type="entry name" value="HIGH-AFFINITY NITRATE TRANSPORTER 2.3"/>
    <property type="match status" value="1"/>
</dbReference>
<comment type="similarity">
    <text evidence="2">Belongs to the major facilitator superfamily. Nitrate/nitrite porter (TC 2.A.1.8) family.</text>
</comment>
<dbReference type="InterPro" id="IPR036259">
    <property type="entry name" value="MFS_trans_sf"/>
</dbReference>
<keyword evidence="6 7" id="KW-0472">Membrane</keyword>
<proteinExistence type="inferred from homology"/>
<dbReference type="Gene3D" id="1.20.1250.20">
    <property type="entry name" value="MFS general substrate transporter like domains"/>
    <property type="match status" value="1"/>
</dbReference>
<feature type="transmembrane region" description="Helical" evidence="7">
    <location>
        <begin position="302"/>
        <end position="320"/>
    </location>
</feature>
<feature type="transmembrane region" description="Helical" evidence="7">
    <location>
        <begin position="144"/>
        <end position="164"/>
    </location>
</feature>
<feature type="transmembrane region" description="Helical" evidence="7">
    <location>
        <begin position="170"/>
        <end position="193"/>
    </location>
</feature>
<dbReference type="SUPFAM" id="SSF103473">
    <property type="entry name" value="MFS general substrate transporter"/>
    <property type="match status" value="1"/>
</dbReference>
<name>A0ABT7QSI8_9BACT</name>
<feature type="domain" description="Major facilitator superfamily (MFS) profile" evidence="8">
    <location>
        <begin position="14"/>
        <end position="415"/>
    </location>
</feature>
<evidence type="ECO:0000313" key="10">
    <source>
        <dbReference type="Proteomes" id="UP001169066"/>
    </source>
</evidence>
<feature type="transmembrane region" description="Helical" evidence="7">
    <location>
        <begin position="326"/>
        <end position="345"/>
    </location>
</feature>
<comment type="caution">
    <text evidence="9">The sequence shown here is derived from an EMBL/GenBank/DDBJ whole genome shotgun (WGS) entry which is preliminary data.</text>
</comment>
<dbReference type="PROSITE" id="PS50850">
    <property type="entry name" value="MFS"/>
    <property type="match status" value="1"/>
</dbReference>
<evidence type="ECO:0000256" key="7">
    <source>
        <dbReference type="SAM" id="Phobius"/>
    </source>
</evidence>
<evidence type="ECO:0000256" key="3">
    <source>
        <dbReference type="ARBA" id="ARBA00022692"/>
    </source>
</evidence>
<feature type="transmembrane region" description="Helical" evidence="7">
    <location>
        <begin position="357"/>
        <end position="379"/>
    </location>
</feature>
<evidence type="ECO:0000256" key="6">
    <source>
        <dbReference type="ARBA" id="ARBA00023136"/>
    </source>
</evidence>
<dbReference type="Proteomes" id="UP001169066">
    <property type="component" value="Unassembled WGS sequence"/>
</dbReference>
<dbReference type="InterPro" id="IPR011701">
    <property type="entry name" value="MFS"/>
</dbReference>
<keyword evidence="4 7" id="KW-1133">Transmembrane helix</keyword>
<feature type="transmembrane region" description="Helical" evidence="7">
    <location>
        <begin position="86"/>
        <end position="102"/>
    </location>
</feature>
<dbReference type="Pfam" id="PF07690">
    <property type="entry name" value="MFS_1"/>
    <property type="match status" value="1"/>
</dbReference>
<evidence type="ECO:0000256" key="5">
    <source>
        <dbReference type="ARBA" id="ARBA00023063"/>
    </source>
</evidence>
<feature type="transmembrane region" description="Helical" evidence="7">
    <location>
        <begin position="268"/>
        <end position="290"/>
    </location>
</feature>
<dbReference type="RefSeq" id="WP_008242532.1">
    <property type="nucleotide sequence ID" value="NZ_JAQIBC010000002.1"/>
</dbReference>
<gene>
    <name evidence="9" type="ORF">PF327_04875</name>
</gene>
<protein>
    <submittedName>
        <fullName evidence="9">MFS transporter</fullName>
    </submittedName>
</protein>
<organism evidence="9 10">
    <name type="scientific">Sulfurovum xiamenensis</name>
    <dbReference type="NCBI Taxonomy" id="3019066"/>
    <lineage>
        <taxon>Bacteria</taxon>
        <taxon>Pseudomonadati</taxon>
        <taxon>Campylobacterota</taxon>
        <taxon>Epsilonproteobacteria</taxon>
        <taxon>Campylobacterales</taxon>
        <taxon>Sulfurovaceae</taxon>
        <taxon>Sulfurovum</taxon>
    </lineage>
</organism>
<keyword evidence="3 7" id="KW-0812">Transmembrane</keyword>
<evidence type="ECO:0000313" key="9">
    <source>
        <dbReference type="EMBL" id="MDM5263524.1"/>
    </source>
</evidence>
<accession>A0ABT7QSI8</accession>
<feature type="transmembrane region" description="Helical" evidence="7">
    <location>
        <begin position="57"/>
        <end position="79"/>
    </location>
</feature>
<feature type="transmembrane region" description="Helical" evidence="7">
    <location>
        <begin position="114"/>
        <end position="132"/>
    </location>
</feature>
<evidence type="ECO:0000256" key="4">
    <source>
        <dbReference type="ARBA" id="ARBA00022989"/>
    </source>
</evidence>
<dbReference type="InterPro" id="IPR044772">
    <property type="entry name" value="NO3_transporter"/>
</dbReference>
<feature type="transmembrane region" description="Helical" evidence="7">
    <location>
        <begin position="16"/>
        <end position="37"/>
    </location>
</feature>
<evidence type="ECO:0000256" key="2">
    <source>
        <dbReference type="ARBA" id="ARBA00008432"/>
    </source>
</evidence>
<feature type="transmembrane region" description="Helical" evidence="7">
    <location>
        <begin position="223"/>
        <end position="248"/>
    </location>
</feature>
<evidence type="ECO:0000259" key="8">
    <source>
        <dbReference type="PROSITE" id="PS50850"/>
    </source>
</evidence>
<keyword evidence="5" id="KW-0534">Nitrate assimilation</keyword>
<comment type="subcellular location">
    <subcellularLocation>
        <location evidence="1">Membrane</location>
        <topology evidence="1">Multi-pass membrane protein</topology>
    </subcellularLocation>
</comment>
<keyword evidence="10" id="KW-1185">Reference proteome</keyword>
<feature type="transmembrane region" description="Helical" evidence="7">
    <location>
        <begin position="391"/>
        <end position="410"/>
    </location>
</feature>